<dbReference type="InterPro" id="IPR044492">
    <property type="entry name" value="P_typ_ATPase_HD_dom"/>
</dbReference>
<keyword evidence="4" id="KW-0067">ATP-binding</keyword>
<dbReference type="PRINTS" id="PR00120">
    <property type="entry name" value="HATPASE"/>
</dbReference>
<feature type="transmembrane region" description="Helical" evidence="8">
    <location>
        <begin position="694"/>
        <end position="714"/>
    </location>
</feature>
<feature type="transmembrane region" description="Helical" evidence="8">
    <location>
        <begin position="789"/>
        <end position="810"/>
    </location>
</feature>
<dbReference type="InterPro" id="IPR059000">
    <property type="entry name" value="ATPase_P-type_domA"/>
</dbReference>
<evidence type="ECO:0000256" key="5">
    <source>
        <dbReference type="ARBA" id="ARBA00022967"/>
    </source>
</evidence>
<feature type="transmembrane region" description="Helical" evidence="8">
    <location>
        <begin position="759"/>
        <end position="777"/>
    </location>
</feature>
<keyword evidence="7 8" id="KW-0472">Membrane</keyword>
<dbReference type="InterPro" id="IPR008250">
    <property type="entry name" value="ATPase_P-typ_transduc_dom_A_sf"/>
</dbReference>
<dbReference type="GO" id="GO:0016887">
    <property type="term" value="F:ATP hydrolysis activity"/>
    <property type="evidence" value="ECO:0007669"/>
    <property type="project" value="InterPro"/>
</dbReference>
<feature type="transmembrane region" description="Helical" evidence="8">
    <location>
        <begin position="45"/>
        <end position="74"/>
    </location>
</feature>
<sequence>MRDQLQGLSSLEAKKRLEKYGPNVLPEKPPPSSLTIYLSQLKNPLVYILLAAAIVTFFLGDFSDTAIIFFVVLVNSTLGFIQEKKASSALEAMKSLIHPTAEVIRNGKEIRIDIELVVPGDIVELERGEKIPADGKFIKANRIFVEEAILTGESIPVEKKEDDMGFMGTLVSSGEGLLEVSETGAKTEVGKIAASVQKPEEDTPLTLQLKKFSNQLTILVIFLTIFVFVVGLLTKRELVEMFKTSVALAVSSIPEGLLIALTVVLAVGMQRILKKKGLVRNLVSAETLGGVTTICVDKTGTLTHGKLKVVEELGDVEEVCLQHFASSDDPIMVAARDWLFRHSTHFKEIGEEFNKDCKLIDSIPFTPQNRFYASLIEHKDGNCEVYINGAPEHLLEWSTLNIKTQKEIKNTIKRYTKEGRRVIGMAKKDVPEGIKKIKEDDVVGDLEWVGLLVFADPVRKGVSEAFEETKKAGIKTILITGDYAETAMAVMKELDMDISEERLIKGSELEKMTQDMVSLKLMKIYKEGKGAVLFARTKPEQKLKVINALKKNGEVVAMMGDGVNDAPALHRADIGIVVGDATDVAKETADLVLLDSSFETIVETIKEGRGIFDNIRKIILYLLSDAFEEIIAVIGTIIVGLPLPVTAAQILWINIISDGFPHLALTIDPKRPGIMNEAPRNPKEALVSSWMKELILIVSLAGGVFALILFIYFWKSTGDIILARSVAFATLGINSLVYVFSVRTLREPFWREFPFDNKWLNFAVIGGVVLQVAPFLFPQTREFLRLAPLTAFQWLLVFGASVLMFIIIEVSKVIFKRHLKDEVII</sequence>
<accession>A0A1F7XDR6</accession>
<dbReference type="InterPro" id="IPR023299">
    <property type="entry name" value="ATPase_P-typ_cyto_dom_N"/>
</dbReference>
<dbReference type="AlphaFoldDB" id="A0A1F7XDR6"/>
<evidence type="ECO:0000259" key="9">
    <source>
        <dbReference type="SMART" id="SM00831"/>
    </source>
</evidence>
<organism evidence="10 11">
    <name type="scientific">Candidatus Woesebacteria bacterium RBG_16_39_8b</name>
    <dbReference type="NCBI Taxonomy" id="1802482"/>
    <lineage>
        <taxon>Bacteria</taxon>
        <taxon>Candidatus Woeseibacteriota</taxon>
    </lineage>
</organism>
<dbReference type="SUPFAM" id="SSF81653">
    <property type="entry name" value="Calcium ATPase, transduction domain A"/>
    <property type="match status" value="1"/>
</dbReference>
<dbReference type="PANTHER" id="PTHR42861">
    <property type="entry name" value="CALCIUM-TRANSPORTING ATPASE"/>
    <property type="match status" value="1"/>
</dbReference>
<dbReference type="SUPFAM" id="SSF56784">
    <property type="entry name" value="HAD-like"/>
    <property type="match status" value="1"/>
</dbReference>
<evidence type="ECO:0000256" key="6">
    <source>
        <dbReference type="ARBA" id="ARBA00022989"/>
    </source>
</evidence>
<comment type="subcellular location">
    <subcellularLocation>
        <location evidence="1">Membrane</location>
        <topology evidence="1">Multi-pass membrane protein</topology>
    </subcellularLocation>
</comment>
<gene>
    <name evidence="10" type="ORF">A2V80_01085</name>
</gene>
<dbReference type="Gene3D" id="3.40.1110.10">
    <property type="entry name" value="Calcium-transporting ATPase, cytoplasmic domain N"/>
    <property type="match status" value="1"/>
</dbReference>
<dbReference type="InterPro" id="IPR006068">
    <property type="entry name" value="ATPase_P-typ_cation-transptr_C"/>
</dbReference>
<keyword evidence="2 8" id="KW-0812">Transmembrane</keyword>
<dbReference type="PROSITE" id="PS00154">
    <property type="entry name" value="ATPASE_E1_E2"/>
    <property type="match status" value="1"/>
</dbReference>
<feature type="transmembrane region" description="Helical" evidence="8">
    <location>
        <begin position="618"/>
        <end position="641"/>
    </location>
</feature>
<dbReference type="GO" id="GO:0005524">
    <property type="term" value="F:ATP binding"/>
    <property type="evidence" value="ECO:0007669"/>
    <property type="project" value="UniProtKB-KW"/>
</dbReference>
<evidence type="ECO:0000313" key="10">
    <source>
        <dbReference type="EMBL" id="OGM13170.1"/>
    </source>
</evidence>
<dbReference type="PRINTS" id="PR00119">
    <property type="entry name" value="CATATPASE"/>
</dbReference>
<dbReference type="SUPFAM" id="SSF81665">
    <property type="entry name" value="Calcium ATPase, transmembrane domain M"/>
    <property type="match status" value="1"/>
</dbReference>
<dbReference type="InterPro" id="IPR018303">
    <property type="entry name" value="ATPase_P-typ_P_site"/>
</dbReference>
<dbReference type="SFLD" id="SFLDF00027">
    <property type="entry name" value="p-type_atpase"/>
    <property type="match status" value="1"/>
</dbReference>
<keyword evidence="3" id="KW-0547">Nucleotide-binding</keyword>
<dbReference type="Gene3D" id="3.40.50.1000">
    <property type="entry name" value="HAD superfamily/HAD-like"/>
    <property type="match status" value="2"/>
</dbReference>
<evidence type="ECO:0000256" key="2">
    <source>
        <dbReference type="ARBA" id="ARBA00022692"/>
    </source>
</evidence>
<dbReference type="Gene3D" id="1.20.1110.10">
    <property type="entry name" value="Calcium-transporting ATPase, transmembrane domain"/>
    <property type="match status" value="3"/>
</dbReference>
<evidence type="ECO:0000256" key="7">
    <source>
        <dbReference type="ARBA" id="ARBA00023136"/>
    </source>
</evidence>
<evidence type="ECO:0000256" key="1">
    <source>
        <dbReference type="ARBA" id="ARBA00004141"/>
    </source>
</evidence>
<dbReference type="Pfam" id="PF00689">
    <property type="entry name" value="Cation_ATPase_C"/>
    <property type="match status" value="1"/>
</dbReference>
<dbReference type="InterPro" id="IPR023298">
    <property type="entry name" value="ATPase_P-typ_TM_dom_sf"/>
</dbReference>
<feature type="transmembrane region" description="Helical" evidence="8">
    <location>
        <begin position="720"/>
        <end position="739"/>
    </location>
</feature>
<dbReference type="InterPro" id="IPR001757">
    <property type="entry name" value="P_typ_ATPase"/>
</dbReference>
<dbReference type="SFLD" id="SFLDG00002">
    <property type="entry name" value="C1.7:_P-type_atpase_like"/>
    <property type="match status" value="1"/>
</dbReference>
<reference evidence="10 11" key="1">
    <citation type="journal article" date="2016" name="Nat. Commun.">
        <title>Thousands of microbial genomes shed light on interconnected biogeochemical processes in an aquifer system.</title>
        <authorList>
            <person name="Anantharaman K."/>
            <person name="Brown C.T."/>
            <person name="Hug L.A."/>
            <person name="Sharon I."/>
            <person name="Castelle C.J."/>
            <person name="Probst A.J."/>
            <person name="Thomas B.C."/>
            <person name="Singh A."/>
            <person name="Wilkins M.J."/>
            <person name="Karaoz U."/>
            <person name="Brodie E.L."/>
            <person name="Williams K.H."/>
            <person name="Hubbard S.S."/>
            <person name="Banfield J.F."/>
        </authorList>
    </citation>
    <scope>NUCLEOTIDE SEQUENCE [LARGE SCALE GENOMIC DNA]</scope>
</reference>
<evidence type="ECO:0000256" key="3">
    <source>
        <dbReference type="ARBA" id="ARBA00022741"/>
    </source>
</evidence>
<dbReference type="InterPro" id="IPR004014">
    <property type="entry name" value="ATPase_P-typ_cation-transptr_N"/>
</dbReference>
<evidence type="ECO:0000313" key="11">
    <source>
        <dbReference type="Proteomes" id="UP000179013"/>
    </source>
</evidence>
<evidence type="ECO:0000256" key="8">
    <source>
        <dbReference type="SAM" id="Phobius"/>
    </source>
</evidence>
<protein>
    <recommendedName>
        <fullName evidence="9">Cation-transporting P-type ATPase N-terminal domain-containing protein</fullName>
    </recommendedName>
</protein>
<comment type="caution">
    <text evidence="10">The sequence shown here is derived from an EMBL/GenBank/DDBJ whole genome shotgun (WGS) entry which is preliminary data.</text>
</comment>
<feature type="domain" description="Cation-transporting P-type ATPase N-terminal" evidence="9">
    <location>
        <begin position="1"/>
        <end position="61"/>
    </location>
</feature>
<keyword evidence="5" id="KW-1278">Translocase</keyword>
<name>A0A1F7XDR6_9BACT</name>
<proteinExistence type="predicted"/>
<keyword evidence="6 8" id="KW-1133">Transmembrane helix</keyword>
<dbReference type="Pfam" id="PF00702">
    <property type="entry name" value="Hydrolase"/>
    <property type="match status" value="1"/>
</dbReference>
<dbReference type="GO" id="GO:0016020">
    <property type="term" value="C:membrane"/>
    <property type="evidence" value="ECO:0007669"/>
    <property type="project" value="UniProtKB-SubCell"/>
</dbReference>
<dbReference type="Pfam" id="PF00122">
    <property type="entry name" value="E1-E2_ATPase"/>
    <property type="match status" value="1"/>
</dbReference>
<evidence type="ECO:0000256" key="4">
    <source>
        <dbReference type="ARBA" id="ARBA00022840"/>
    </source>
</evidence>
<dbReference type="InterPro" id="IPR036412">
    <property type="entry name" value="HAD-like_sf"/>
</dbReference>
<dbReference type="EMBL" id="MGFU01000011">
    <property type="protein sequence ID" value="OGM13170.1"/>
    <property type="molecule type" value="Genomic_DNA"/>
</dbReference>
<feature type="transmembrane region" description="Helical" evidence="8">
    <location>
        <begin position="216"/>
        <end position="234"/>
    </location>
</feature>
<dbReference type="NCBIfam" id="TIGR01494">
    <property type="entry name" value="ATPase_P-type"/>
    <property type="match status" value="2"/>
</dbReference>
<dbReference type="InterPro" id="IPR023214">
    <property type="entry name" value="HAD_sf"/>
</dbReference>
<dbReference type="SFLD" id="SFLDS00003">
    <property type="entry name" value="Haloacid_Dehalogenase"/>
    <property type="match status" value="1"/>
</dbReference>
<feature type="transmembrane region" description="Helical" evidence="8">
    <location>
        <begin position="246"/>
        <end position="267"/>
    </location>
</feature>
<dbReference type="Proteomes" id="UP000179013">
    <property type="component" value="Unassembled WGS sequence"/>
</dbReference>
<dbReference type="SMART" id="SM00831">
    <property type="entry name" value="Cation_ATPase_N"/>
    <property type="match status" value="1"/>
</dbReference>
<dbReference type="Pfam" id="PF00690">
    <property type="entry name" value="Cation_ATPase_N"/>
    <property type="match status" value="1"/>
</dbReference>
<dbReference type="Gene3D" id="2.70.150.10">
    <property type="entry name" value="Calcium-transporting ATPase, cytoplasmic transduction domain A"/>
    <property type="match status" value="1"/>
</dbReference>